<keyword evidence="2" id="KW-1185">Reference proteome</keyword>
<accession>K9WAS0</accession>
<dbReference type="KEGG" id="mic:Mic7113_1455"/>
<gene>
    <name evidence="1" type="ORF">Mic7113_1455</name>
</gene>
<name>K9WAS0_9CYAN</name>
<dbReference type="AlphaFoldDB" id="K9WAS0"/>
<organism evidence="1 2">
    <name type="scientific">Allocoleopsis franciscana PCC 7113</name>
    <dbReference type="NCBI Taxonomy" id="1173027"/>
    <lineage>
        <taxon>Bacteria</taxon>
        <taxon>Bacillati</taxon>
        <taxon>Cyanobacteriota</taxon>
        <taxon>Cyanophyceae</taxon>
        <taxon>Coleofasciculales</taxon>
        <taxon>Coleofasciculaceae</taxon>
        <taxon>Allocoleopsis</taxon>
        <taxon>Allocoleopsis franciscana</taxon>
    </lineage>
</organism>
<dbReference type="EMBL" id="CP003630">
    <property type="protein sequence ID" value="AFZ17333.1"/>
    <property type="molecule type" value="Genomic_DNA"/>
</dbReference>
<dbReference type="STRING" id="1173027.Mic7113_1455"/>
<dbReference type="eggNOG" id="COG4753">
    <property type="taxonomic scope" value="Bacteria"/>
</dbReference>
<dbReference type="Proteomes" id="UP000010471">
    <property type="component" value="Chromosome"/>
</dbReference>
<evidence type="ECO:0008006" key="3">
    <source>
        <dbReference type="Google" id="ProtNLM"/>
    </source>
</evidence>
<reference evidence="1 2" key="1">
    <citation type="submission" date="2012-06" db="EMBL/GenBank/DDBJ databases">
        <title>Finished chromosome of genome of Microcoleus sp. PCC 7113.</title>
        <authorList>
            <consortium name="US DOE Joint Genome Institute"/>
            <person name="Gugger M."/>
            <person name="Coursin T."/>
            <person name="Rippka R."/>
            <person name="Tandeau De Marsac N."/>
            <person name="Huntemann M."/>
            <person name="Wei C.-L."/>
            <person name="Han J."/>
            <person name="Detter J.C."/>
            <person name="Han C."/>
            <person name="Tapia R."/>
            <person name="Chen A."/>
            <person name="Kyrpides N."/>
            <person name="Mavromatis K."/>
            <person name="Markowitz V."/>
            <person name="Szeto E."/>
            <person name="Ivanova N."/>
            <person name="Pagani I."/>
            <person name="Pati A."/>
            <person name="Goodwin L."/>
            <person name="Nordberg H.P."/>
            <person name="Cantor M.N."/>
            <person name="Hua S.X."/>
            <person name="Woyke T."/>
            <person name="Kerfeld C.A."/>
        </authorList>
    </citation>
    <scope>NUCLEOTIDE SEQUENCE [LARGE SCALE GENOMIC DNA]</scope>
    <source>
        <strain evidence="1 2">PCC 7113</strain>
    </source>
</reference>
<evidence type="ECO:0000313" key="1">
    <source>
        <dbReference type="EMBL" id="AFZ17333.1"/>
    </source>
</evidence>
<protein>
    <recommendedName>
        <fullName evidence="3">Roadblock/LAMTOR2 domain-containing protein</fullName>
    </recommendedName>
</protein>
<evidence type="ECO:0000313" key="2">
    <source>
        <dbReference type="Proteomes" id="UP000010471"/>
    </source>
</evidence>
<sequence>MMLSTEYTEIQAEIESGLKEIMASQGALVVALGNWKTGQCICHEGIDSPLFPNSKISMAVTGNAKVIQAKMEVAKALQFSDKIDQILIALSSQWHLMNILSAEDYFIYLALDRKFSNIADGTLKIMKVDRKLSPLLNSYLPLPSF</sequence>
<proteinExistence type="predicted"/>
<dbReference type="RefSeq" id="WP_015181490.1">
    <property type="nucleotide sequence ID" value="NC_019738.1"/>
</dbReference>
<dbReference type="HOGENOM" id="CLU_139202_2_0_3"/>